<name>A0A6J1PXV5_9HYME</name>
<protein>
    <submittedName>
        <fullName evidence="4 5">Uncharacterized protein LOC112456393 isoform X1</fullName>
    </submittedName>
</protein>
<dbReference type="Pfam" id="PF21789">
    <property type="entry name" value="TNP-like_RNaseH_C"/>
    <property type="match status" value="1"/>
</dbReference>
<dbReference type="RefSeq" id="XP_024874919.1">
    <property type="nucleotide sequence ID" value="XM_025019151.1"/>
</dbReference>
<organism evidence="3 5">
    <name type="scientific">Temnothorax curvispinosus</name>
    <dbReference type="NCBI Taxonomy" id="300111"/>
    <lineage>
        <taxon>Eukaryota</taxon>
        <taxon>Metazoa</taxon>
        <taxon>Ecdysozoa</taxon>
        <taxon>Arthropoda</taxon>
        <taxon>Hexapoda</taxon>
        <taxon>Insecta</taxon>
        <taxon>Pterygota</taxon>
        <taxon>Neoptera</taxon>
        <taxon>Endopterygota</taxon>
        <taxon>Hymenoptera</taxon>
        <taxon>Apocrita</taxon>
        <taxon>Aculeata</taxon>
        <taxon>Formicoidea</taxon>
        <taxon>Formicidae</taxon>
        <taxon>Myrmicinae</taxon>
        <taxon>Temnothorax</taxon>
    </lineage>
</organism>
<dbReference type="RefSeq" id="XP_024874757.1">
    <property type="nucleotide sequence ID" value="XM_025018989.1"/>
</dbReference>
<dbReference type="AlphaFoldDB" id="A0A6J1PXV5"/>
<evidence type="ECO:0000259" key="2">
    <source>
        <dbReference type="Pfam" id="PF21789"/>
    </source>
</evidence>
<dbReference type="RefSeq" id="XP_024874847.1">
    <property type="nucleotide sequence ID" value="XM_025019079.1"/>
</dbReference>
<proteinExistence type="predicted"/>
<feature type="domain" description="Transposable element P transposase-like RNase H" evidence="1">
    <location>
        <begin position="353"/>
        <end position="484"/>
    </location>
</feature>
<dbReference type="InterPro" id="IPR048365">
    <property type="entry name" value="TNP-like_RNaseH_N"/>
</dbReference>
<evidence type="ECO:0000313" key="4">
    <source>
        <dbReference type="RefSeq" id="XP_024874686.1"/>
    </source>
</evidence>
<dbReference type="GeneID" id="112456393"/>
<evidence type="ECO:0000313" key="6">
    <source>
        <dbReference type="RefSeq" id="XP_024874847.1"/>
    </source>
</evidence>
<dbReference type="Pfam" id="PF21787">
    <property type="entry name" value="TNP-like_RNaseH_N"/>
    <property type="match status" value="1"/>
</dbReference>
<dbReference type="SUPFAM" id="SSF57716">
    <property type="entry name" value="Glucocorticoid receptor-like (DNA-binding domain)"/>
    <property type="match status" value="1"/>
</dbReference>
<dbReference type="InterPro" id="IPR048367">
    <property type="entry name" value="TNP-like_RNaseH_C"/>
</dbReference>
<sequence>MRQACIVPGCASNARTPAHIFPKNVNQRLLWLKKLKIENIEHVISLARCKLRVCYKYFSDDDYIYSAKCIAASNNIDSQQALISDCNLEFCPDIIALEPLQSAHENQDIRYATYIQEHDMNSNRSNEVMNSSIEVMNSNEVIEETLLSNAIMEHVQHTEGETRDKVTNFAYKRHERQDEVLATPNRRQQETNVRLFKRRTLLLDCRRQADLTPKAAKLYKIARNLFKRKRCIEAQNSSMRRILRTSKRLQSTNFIEQYEGLSKTQRILIQMQLRTAQQPSHIEQAHLSVCAERADQPFNTDYMFVVRRYTVDEKILAISLLQRSPKCYSLIQNLYNMPSSKTLKRLLQKVVLKPGLCKIIIRYLHEKAKKMHNKDKYCILMWDEIALTPHIQYDSKNDLITGFEDWGMRRTNKFADHVLVFMLRGLYSGWKMPISFGYCDSQTKTPQLLRCIKQIITAVNKTELEIVATVCDQGSSNVAAINTLLKDTARKLWKQGTEHRRAFEVDGKEIIPFFDPPHLIKGVRNNLLNKDLEINISRTSKSRQFASWKTIELAYKIDTNVNNFNRMLSKITEEHVVPDKIKKMRVKNATQIFSSTFSAYIGLFSHMQGHVDTRIGPLSIPKEEAVTMSKTLQFFNDLFDSVNGYTTKPEAPLRSVVKENSVHHEFWKDAIRRLKAMRYVHPVSKKPLTGSLCIQNWIKSIDAFQDLWTVLQEKDFKQFKPRYVNQDPLENFFGCIRSTGGRDINPTCTNFCGAYKVLLINNLSSRHSIGQNCENICDGHLLFSLKDFISEAHEDDAKFDEVEEDECAHIVESSSEEINENRCNLQDRSVYNILKNNLLIKASFKHCAACRATITDSAILQQILKRAETLVKKYITRFCFKSKIKSIIEREMEKQFDFTFIKCQQHDAQLKNAILSTIITTCLKKFCTAVNRCFNSKYTSTTKNPVLIFAQIKYRSRIKKKREPKSVQQNGDAVQK</sequence>
<keyword evidence="3" id="KW-1185">Reference proteome</keyword>
<gene>
    <name evidence="4 5 6 7" type="primary">LOC112456393</name>
</gene>
<evidence type="ECO:0000313" key="3">
    <source>
        <dbReference type="Proteomes" id="UP000504618"/>
    </source>
</evidence>
<dbReference type="RefSeq" id="XP_024874686.1">
    <property type="nucleotide sequence ID" value="XM_025018918.1"/>
</dbReference>
<feature type="domain" description="Transposable element P transposase-like RNase H C-terminal" evidence="2">
    <location>
        <begin position="725"/>
        <end position="756"/>
    </location>
</feature>
<accession>A0A6J1PXV5</accession>
<dbReference type="Proteomes" id="UP000504618">
    <property type="component" value="Unplaced"/>
</dbReference>
<evidence type="ECO:0000313" key="7">
    <source>
        <dbReference type="RefSeq" id="XP_024874919.1"/>
    </source>
</evidence>
<reference evidence="4 5" key="1">
    <citation type="submission" date="2025-04" db="UniProtKB">
        <authorList>
            <consortium name="RefSeq"/>
        </authorList>
    </citation>
    <scope>IDENTIFICATION</scope>
    <source>
        <tissue evidence="4 5">Whole body</tissue>
    </source>
</reference>
<evidence type="ECO:0000313" key="5">
    <source>
        <dbReference type="RefSeq" id="XP_024874757.1"/>
    </source>
</evidence>
<dbReference type="OrthoDB" id="7701481at2759"/>
<evidence type="ECO:0000259" key="1">
    <source>
        <dbReference type="Pfam" id="PF21787"/>
    </source>
</evidence>